<dbReference type="AlphaFoldDB" id="A0A9W8JW14"/>
<evidence type="ECO:0000256" key="1">
    <source>
        <dbReference type="SAM" id="MobiDB-lite"/>
    </source>
</evidence>
<sequence>MHNMPPRSAPKPKKGKKALKKKIIETRSTGKEPAAKATTVKTVQTDIKYVTYCVKLSTLPDGSRRWNDEPQLSLGLVAAITDNPDIKQGLFPSPGGNVSTAKGGGTKKITWQWQLAEIIFKDHKKYGAELRKALDDSGLQKAWAEKIKNRLKTYEPQFSLLFHKAISDTLSRMTQTTQKHIEALGKTGAGISRVEEIDLSKDNRFMTQWKLTAVQCPYFFEMRELIGEHPNLIRTGIGNSTSDIDLDILQDPSEAAADAVDAADPGDDDADVSEGPVDLTDGDRSTSEGVLYDSLSKELDTTDDDEADLVPPPSTKDDKPKATLKRKAASSDVPSSSYSGHSSPMTFADPADFPNNFHTGYGDVHQQMTYPQVNITANSGDDMGDDMYVEEGI</sequence>
<organism evidence="2 3">
    <name type="scientific">Agrocybe chaxingu</name>
    <dbReference type="NCBI Taxonomy" id="84603"/>
    <lineage>
        <taxon>Eukaryota</taxon>
        <taxon>Fungi</taxon>
        <taxon>Dikarya</taxon>
        <taxon>Basidiomycota</taxon>
        <taxon>Agaricomycotina</taxon>
        <taxon>Agaricomycetes</taxon>
        <taxon>Agaricomycetidae</taxon>
        <taxon>Agaricales</taxon>
        <taxon>Agaricineae</taxon>
        <taxon>Strophariaceae</taxon>
        <taxon>Agrocybe</taxon>
    </lineage>
</organism>
<evidence type="ECO:0000313" key="2">
    <source>
        <dbReference type="EMBL" id="KAJ3501484.1"/>
    </source>
</evidence>
<dbReference type="OrthoDB" id="3266275at2759"/>
<feature type="compositionally biased region" description="Low complexity" evidence="1">
    <location>
        <begin position="330"/>
        <end position="343"/>
    </location>
</feature>
<dbReference type="Proteomes" id="UP001148786">
    <property type="component" value="Unassembled WGS sequence"/>
</dbReference>
<dbReference type="EMBL" id="JANKHO010001428">
    <property type="protein sequence ID" value="KAJ3501484.1"/>
    <property type="molecule type" value="Genomic_DNA"/>
</dbReference>
<protein>
    <submittedName>
        <fullName evidence="2">Uncharacterized protein</fullName>
    </submittedName>
</protein>
<reference evidence="2" key="1">
    <citation type="submission" date="2022-07" db="EMBL/GenBank/DDBJ databases">
        <title>Genome Sequence of Agrocybe chaxingu.</title>
        <authorList>
            <person name="Buettner E."/>
        </authorList>
    </citation>
    <scope>NUCLEOTIDE SEQUENCE</scope>
    <source>
        <strain evidence="2">MP-N11</strain>
    </source>
</reference>
<keyword evidence="3" id="KW-1185">Reference proteome</keyword>
<evidence type="ECO:0000313" key="3">
    <source>
        <dbReference type="Proteomes" id="UP001148786"/>
    </source>
</evidence>
<gene>
    <name evidence="2" type="ORF">NLJ89_g9316</name>
</gene>
<accession>A0A9W8JW14</accession>
<comment type="caution">
    <text evidence="2">The sequence shown here is derived from an EMBL/GenBank/DDBJ whole genome shotgun (WGS) entry which is preliminary data.</text>
</comment>
<name>A0A9W8JW14_9AGAR</name>
<proteinExistence type="predicted"/>
<feature type="region of interest" description="Disordered" evidence="1">
    <location>
        <begin position="255"/>
        <end position="351"/>
    </location>
</feature>